<protein>
    <recommendedName>
        <fullName evidence="3">DUF968 domain-containing protein</fullName>
    </recommendedName>
</protein>
<dbReference type="EMBL" id="CP043939">
    <property type="protein sequence ID" value="QER67598.1"/>
    <property type="molecule type" value="Genomic_DNA"/>
</dbReference>
<dbReference type="Pfam" id="PF16784">
    <property type="entry name" value="HNHc_6"/>
    <property type="match status" value="1"/>
</dbReference>
<dbReference type="KEGG" id="lnn:F0161_06820"/>
<dbReference type="InterPro" id="IPR041242">
    <property type="entry name" value="HNHc_6"/>
</dbReference>
<name>A0A5P1X5N1_9LACO</name>
<sequence length="238" mass="27395">MQRSRAELFENDNGSYDVVIHLDQKPNLDHLVTVAGSTTQFYVDYEIADTRKARAAQRRLFFALIHDIANFSDASPEWLKELFYLQYQIYTAGKQISLADGTKSSVSDANALLDLVIDFMFEYNVPFKKGYELLTKDESFYLYQCCRHRQCIVCGEHADIHHIDVIGNGLDRTKVDHTKRHLMALCRVHHQEIEQIGPHAFSEKYHLPVTGIKLDVETLKKIGVRGDYSESERIVVEV</sequence>
<evidence type="ECO:0000313" key="1">
    <source>
        <dbReference type="EMBL" id="QER67598.1"/>
    </source>
</evidence>
<dbReference type="InterPro" id="IPR003615">
    <property type="entry name" value="HNH_nuc"/>
</dbReference>
<evidence type="ECO:0008006" key="3">
    <source>
        <dbReference type="Google" id="ProtNLM"/>
    </source>
</evidence>
<organism evidence="1 2">
    <name type="scientific">Paucilactobacillus nenjiangensis</name>
    <dbReference type="NCBI Taxonomy" id="1296540"/>
    <lineage>
        <taxon>Bacteria</taxon>
        <taxon>Bacillati</taxon>
        <taxon>Bacillota</taxon>
        <taxon>Bacilli</taxon>
        <taxon>Lactobacillales</taxon>
        <taxon>Lactobacillaceae</taxon>
        <taxon>Paucilactobacillus</taxon>
    </lineage>
</organism>
<dbReference type="OrthoDB" id="1665841at2"/>
<proteinExistence type="predicted"/>
<reference evidence="1 2" key="1">
    <citation type="submission" date="2019-09" db="EMBL/GenBank/DDBJ databases">
        <title>Complete Genome Sequence of Lactobacillus nenjiangensis SH-Y15, isolated from sauerkraut.</title>
        <authorList>
            <person name="Yang H."/>
        </authorList>
    </citation>
    <scope>NUCLEOTIDE SEQUENCE [LARGE SCALE GENOMIC DNA]</scope>
    <source>
        <strain evidence="1 2">SH-Y15</strain>
    </source>
</reference>
<accession>A0A5P1X5N1</accession>
<dbReference type="RefSeq" id="WP_150204136.1">
    <property type="nucleotide sequence ID" value="NZ_CP043939.1"/>
</dbReference>
<dbReference type="CDD" id="cd00085">
    <property type="entry name" value="HNHc"/>
    <property type="match status" value="1"/>
</dbReference>
<evidence type="ECO:0000313" key="2">
    <source>
        <dbReference type="Proteomes" id="UP000325295"/>
    </source>
</evidence>
<gene>
    <name evidence="1" type="ORF">F0161_06820</name>
</gene>
<dbReference type="AlphaFoldDB" id="A0A5P1X5N1"/>
<dbReference type="Proteomes" id="UP000325295">
    <property type="component" value="Chromosome"/>
</dbReference>
<keyword evidence="2" id="KW-1185">Reference proteome</keyword>